<dbReference type="PROSITE" id="PS00095">
    <property type="entry name" value="C5_MTASE_2"/>
    <property type="match status" value="1"/>
</dbReference>
<keyword evidence="6" id="KW-1185">Reference proteome</keyword>
<organism evidence="5 6">
    <name type="scientific">Nostoc cf. commune SO-36</name>
    <dbReference type="NCBI Taxonomy" id="449208"/>
    <lineage>
        <taxon>Bacteria</taxon>
        <taxon>Bacillati</taxon>
        <taxon>Cyanobacteriota</taxon>
        <taxon>Cyanophyceae</taxon>
        <taxon>Nostocales</taxon>
        <taxon>Nostocaceae</taxon>
        <taxon>Nostoc</taxon>
    </lineage>
</organism>
<keyword evidence="2" id="KW-0808">Transferase</keyword>
<dbReference type="Gene3D" id="3.90.120.10">
    <property type="entry name" value="DNA Methylase, subunit A, domain 2"/>
    <property type="match status" value="1"/>
</dbReference>
<protein>
    <recommendedName>
        <fullName evidence="7">DNA (cytosine-5-)-methyltransferase</fullName>
    </recommendedName>
</protein>
<dbReference type="Pfam" id="PF00145">
    <property type="entry name" value="DNA_methylase"/>
    <property type="match status" value="1"/>
</dbReference>
<dbReference type="InterPro" id="IPR001525">
    <property type="entry name" value="C5_MeTfrase"/>
</dbReference>
<accession>A0ABN6QCP4</accession>
<gene>
    <name evidence="5" type="ORF">ANSO36C_58370</name>
</gene>
<keyword evidence="1" id="KW-0489">Methyltransferase</keyword>
<keyword evidence="3" id="KW-0949">S-adenosyl-L-methionine</keyword>
<sequence length="71" mass="8174">MQTFPETFIFEGTKTDLEQMIGNAVPVKLAEYVAQSILEYIKDSLNKSIITTEKTYSELFLNKKNEQINII</sequence>
<proteinExistence type="predicted"/>
<keyword evidence="4" id="KW-0680">Restriction system</keyword>
<dbReference type="Proteomes" id="UP001055453">
    <property type="component" value="Chromosome"/>
</dbReference>
<evidence type="ECO:0000313" key="6">
    <source>
        <dbReference type="Proteomes" id="UP001055453"/>
    </source>
</evidence>
<dbReference type="EMBL" id="AP025732">
    <property type="protein sequence ID" value="BDI20035.1"/>
    <property type="molecule type" value="Genomic_DNA"/>
</dbReference>
<name>A0ABN6QCP4_NOSCO</name>
<evidence type="ECO:0000256" key="2">
    <source>
        <dbReference type="ARBA" id="ARBA00022679"/>
    </source>
</evidence>
<evidence type="ECO:0000256" key="3">
    <source>
        <dbReference type="ARBA" id="ARBA00022691"/>
    </source>
</evidence>
<evidence type="ECO:0000256" key="4">
    <source>
        <dbReference type="ARBA" id="ARBA00022747"/>
    </source>
</evidence>
<evidence type="ECO:0000256" key="1">
    <source>
        <dbReference type="ARBA" id="ARBA00022603"/>
    </source>
</evidence>
<evidence type="ECO:0008006" key="7">
    <source>
        <dbReference type="Google" id="ProtNLM"/>
    </source>
</evidence>
<dbReference type="InterPro" id="IPR031303">
    <property type="entry name" value="C5_meth_CS"/>
</dbReference>
<evidence type="ECO:0000313" key="5">
    <source>
        <dbReference type="EMBL" id="BDI20035.1"/>
    </source>
</evidence>
<dbReference type="InterPro" id="IPR029063">
    <property type="entry name" value="SAM-dependent_MTases_sf"/>
</dbReference>
<reference evidence="5" key="1">
    <citation type="submission" date="2022-04" db="EMBL/GenBank/DDBJ databases">
        <title>Complete genome sequence of a cyanobacterium, Nostoc sp. SO-36, isolated in Antarctica.</title>
        <authorList>
            <person name="Kanesaki Y."/>
            <person name="Effendi D."/>
            <person name="Sakamoto T."/>
            <person name="Ohtani S."/>
            <person name="Awai K."/>
        </authorList>
    </citation>
    <scope>NUCLEOTIDE SEQUENCE</scope>
    <source>
        <strain evidence="5">SO-36</strain>
    </source>
</reference>
<dbReference type="SUPFAM" id="SSF53335">
    <property type="entry name" value="S-adenosyl-L-methionine-dependent methyltransferases"/>
    <property type="match status" value="1"/>
</dbReference>